<dbReference type="PANTHER" id="PTHR21342">
    <property type="entry name" value="PHOSPHOPANTETHEINE ADENYLYLTRANSFERASE"/>
    <property type="match status" value="1"/>
</dbReference>
<comment type="subunit">
    <text evidence="9">Homohexamer.</text>
</comment>
<evidence type="ECO:0000256" key="7">
    <source>
        <dbReference type="ARBA" id="ARBA00022993"/>
    </source>
</evidence>
<reference evidence="11 12" key="1">
    <citation type="submission" date="2015-09" db="EMBL/GenBank/DDBJ databases">
        <authorList>
            <consortium name="Pathogen Informatics"/>
        </authorList>
    </citation>
    <scope>NUCLEOTIDE SEQUENCE [LARGE SCALE GENOMIC DNA]</scope>
    <source>
        <strain evidence="11 12">2789STDY5608828</strain>
    </source>
</reference>
<evidence type="ECO:0000256" key="6">
    <source>
        <dbReference type="ARBA" id="ARBA00022842"/>
    </source>
</evidence>
<dbReference type="eggNOG" id="COG0669">
    <property type="taxonomic scope" value="Bacteria"/>
</dbReference>
<dbReference type="InterPro" id="IPR004821">
    <property type="entry name" value="Cyt_trans-like"/>
</dbReference>
<dbReference type="GO" id="GO:0005737">
    <property type="term" value="C:cytoplasm"/>
    <property type="evidence" value="ECO:0007669"/>
    <property type="project" value="UniProtKB-SubCell"/>
</dbReference>
<evidence type="ECO:0000256" key="3">
    <source>
        <dbReference type="ARBA" id="ARBA00022695"/>
    </source>
</evidence>
<comment type="similarity">
    <text evidence="9">Belongs to the bacterial CoaD family.</text>
</comment>
<accession>A0A173ZDU7</accession>
<protein>
    <recommendedName>
        <fullName evidence="9">Phosphopantetheine adenylyltransferase</fullName>
        <ecNumber evidence="9">2.7.7.3</ecNumber>
    </recommendedName>
    <alternativeName>
        <fullName evidence="9">Dephospho-CoA pyrophosphorylase</fullName>
    </alternativeName>
    <alternativeName>
        <fullName evidence="9">Pantetheine-phosphate adenylyltransferase</fullName>
        <shortName evidence="9">PPAT</shortName>
    </alternativeName>
</protein>
<dbReference type="OrthoDB" id="9806661at2"/>
<dbReference type="NCBIfam" id="TIGR00125">
    <property type="entry name" value="cyt_tran_rel"/>
    <property type="match status" value="1"/>
</dbReference>
<evidence type="ECO:0000313" key="12">
    <source>
        <dbReference type="Proteomes" id="UP000095546"/>
    </source>
</evidence>
<feature type="binding site" evidence="9">
    <location>
        <position position="98"/>
    </location>
    <ligand>
        <name>ATP</name>
        <dbReference type="ChEBI" id="CHEBI:30616"/>
    </ligand>
</feature>
<keyword evidence="4 9" id="KW-0547">Nucleotide-binding</keyword>
<feature type="site" description="Transition state stabilizer" evidence="9">
    <location>
        <position position="17"/>
    </location>
</feature>
<evidence type="ECO:0000256" key="9">
    <source>
        <dbReference type="HAMAP-Rule" id="MF_00151"/>
    </source>
</evidence>
<proteinExistence type="inferred from homology"/>
<dbReference type="GO" id="GO:0004595">
    <property type="term" value="F:pantetheine-phosphate adenylyltransferase activity"/>
    <property type="evidence" value="ECO:0007669"/>
    <property type="project" value="UniProtKB-UniRule"/>
</dbReference>
<evidence type="ECO:0000256" key="2">
    <source>
        <dbReference type="ARBA" id="ARBA00022679"/>
    </source>
</evidence>
<keyword evidence="12" id="KW-1185">Reference proteome</keyword>
<dbReference type="InterPro" id="IPR014729">
    <property type="entry name" value="Rossmann-like_a/b/a_fold"/>
</dbReference>
<dbReference type="PRINTS" id="PR01020">
    <property type="entry name" value="LPSBIOSNTHSS"/>
</dbReference>
<evidence type="ECO:0000259" key="10">
    <source>
        <dbReference type="Pfam" id="PF01467"/>
    </source>
</evidence>
<feature type="binding site" evidence="9">
    <location>
        <position position="9"/>
    </location>
    <ligand>
        <name>substrate</name>
    </ligand>
</feature>
<comment type="pathway">
    <text evidence="9">Cofactor biosynthesis; coenzyme A biosynthesis; CoA from (R)-pantothenate: step 4/5.</text>
</comment>
<feature type="binding site" evidence="9">
    <location>
        <begin position="88"/>
        <end position="90"/>
    </location>
    <ligand>
        <name>ATP</name>
        <dbReference type="ChEBI" id="CHEBI:30616"/>
    </ligand>
</feature>
<feature type="binding site" evidence="9">
    <location>
        <position position="17"/>
    </location>
    <ligand>
        <name>ATP</name>
        <dbReference type="ChEBI" id="CHEBI:30616"/>
    </ligand>
</feature>
<dbReference type="GO" id="GO:0015937">
    <property type="term" value="P:coenzyme A biosynthetic process"/>
    <property type="evidence" value="ECO:0007669"/>
    <property type="project" value="UniProtKB-UniRule"/>
</dbReference>
<dbReference type="Pfam" id="PF01467">
    <property type="entry name" value="CTP_transf_like"/>
    <property type="match status" value="1"/>
</dbReference>
<comment type="catalytic activity">
    <reaction evidence="8 9">
        <text>(R)-4'-phosphopantetheine + ATP + H(+) = 3'-dephospho-CoA + diphosphate</text>
        <dbReference type="Rhea" id="RHEA:19801"/>
        <dbReference type="ChEBI" id="CHEBI:15378"/>
        <dbReference type="ChEBI" id="CHEBI:30616"/>
        <dbReference type="ChEBI" id="CHEBI:33019"/>
        <dbReference type="ChEBI" id="CHEBI:57328"/>
        <dbReference type="ChEBI" id="CHEBI:61723"/>
        <dbReference type="EC" id="2.7.7.3"/>
    </reaction>
</comment>
<dbReference type="SUPFAM" id="SSF52374">
    <property type="entry name" value="Nucleotidylyl transferase"/>
    <property type="match status" value="1"/>
</dbReference>
<dbReference type="STRING" id="187979.ERS852385_01251"/>
<evidence type="ECO:0000313" key="11">
    <source>
        <dbReference type="EMBL" id="CUN74394.1"/>
    </source>
</evidence>
<evidence type="ECO:0000256" key="1">
    <source>
        <dbReference type="ARBA" id="ARBA00022490"/>
    </source>
</evidence>
<dbReference type="HAMAP" id="MF_00151">
    <property type="entry name" value="PPAT_bact"/>
    <property type="match status" value="1"/>
</dbReference>
<dbReference type="Gene3D" id="3.40.50.620">
    <property type="entry name" value="HUPs"/>
    <property type="match status" value="1"/>
</dbReference>
<dbReference type="Proteomes" id="UP000095546">
    <property type="component" value="Unassembled WGS sequence"/>
</dbReference>
<dbReference type="PANTHER" id="PTHR21342:SF1">
    <property type="entry name" value="PHOSPHOPANTETHEINE ADENYLYLTRANSFERASE"/>
    <property type="match status" value="1"/>
</dbReference>
<dbReference type="AlphaFoldDB" id="A0A173ZDU7"/>
<dbReference type="InterPro" id="IPR001980">
    <property type="entry name" value="PPAT"/>
</dbReference>
<feature type="binding site" evidence="9">
    <location>
        <position position="73"/>
    </location>
    <ligand>
        <name>substrate</name>
    </ligand>
</feature>
<comment type="cofactor">
    <cofactor evidence="9">
        <name>Mg(2+)</name>
        <dbReference type="ChEBI" id="CHEBI:18420"/>
    </cofactor>
</comment>
<keyword evidence="2 9" id="KW-0808">Transferase</keyword>
<feature type="binding site" evidence="9">
    <location>
        <position position="41"/>
    </location>
    <ligand>
        <name>substrate</name>
    </ligand>
</feature>
<dbReference type="EC" id="2.7.7.3" evidence="9"/>
<comment type="subcellular location">
    <subcellularLocation>
        <location evidence="9">Cytoplasm</location>
    </subcellularLocation>
</comment>
<dbReference type="GO" id="GO:0005524">
    <property type="term" value="F:ATP binding"/>
    <property type="evidence" value="ECO:0007669"/>
    <property type="project" value="UniProtKB-KW"/>
</dbReference>
<organism evidence="11 12">
    <name type="scientific">Mitsuokella jalaludinii</name>
    <dbReference type="NCBI Taxonomy" id="187979"/>
    <lineage>
        <taxon>Bacteria</taxon>
        <taxon>Bacillati</taxon>
        <taxon>Bacillota</taxon>
        <taxon>Negativicutes</taxon>
        <taxon>Selenomonadales</taxon>
        <taxon>Selenomonadaceae</taxon>
        <taxon>Mitsuokella</taxon>
    </lineage>
</organism>
<evidence type="ECO:0000256" key="4">
    <source>
        <dbReference type="ARBA" id="ARBA00022741"/>
    </source>
</evidence>
<gene>
    <name evidence="9 11" type="primary">coaD</name>
    <name evidence="11" type="ORF">ERS852385_01251</name>
</gene>
<comment type="function">
    <text evidence="9">Reversibly transfers an adenylyl group from ATP to 4'-phosphopantetheine, yielding dephospho-CoA (dPCoA) and pyrophosphate.</text>
</comment>
<evidence type="ECO:0000256" key="5">
    <source>
        <dbReference type="ARBA" id="ARBA00022840"/>
    </source>
</evidence>
<dbReference type="NCBIfam" id="TIGR01510">
    <property type="entry name" value="coaD_prev_kdtB"/>
    <property type="match status" value="1"/>
</dbReference>
<sequence>MRRAVCSGSFDPVTNGHIDIFERASTMFDEIIICVFHNVNKQAFFPVEERVRFLREATAHIENVRVDSFSGLITDYMKAHEAHVIVRGVRSIKDLEYEQNEAYMIRHLEPDIDTVFLLTRPEYSFVSSSGIRELIRFHGDVHGLVPPCVEQAIQILGQERE</sequence>
<keyword evidence="6 9" id="KW-0460">Magnesium</keyword>
<evidence type="ECO:0000256" key="8">
    <source>
        <dbReference type="ARBA" id="ARBA00029346"/>
    </source>
</evidence>
<dbReference type="GeneID" id="83710708"/>
<keyword evidence="1 9" id="KW-0963">Cytoplasm</keyword>
<dbReference type="UniPathway" id="UPA00241">
    <property type="reaction ID" value="UER00355"/>
</dbReference>
<feature type="binding site" evidence="9">
    <location>
        <position position="87"/>
    </location>
    <ligand>
        <name>substrate</name>
    </ligand>
</feature>
<keyword evidence="7 9" id="KW-0173">Coenzyme A biosynthesis</keyword>
<keyword evidence="5 9" id="KW-0067">ATP-binding</keyword>
<name>A0A173ZDU7_9FIRM</name>
<dbReference type="EMBL" id="CYYU01000007">
    <property type="protein sequence ID" value="CUN74394.1"/>
    <property type="molecule type" value="Genomic_DNA"/>
</dbReference>
<feature type="domain" description="Cytidyltransferase-like" evidence="10">
    <location>
        <begin position="6"/>
        <end position="133"/>
    </location>
</feature>
<feature type="binding site" evidence="9">
    <location>
        <begin position="9"/>
        <end position="10"/>
    </location>
    <ligand>
        <name>ATP</name>
        <dbReference type="ChEBI" id="CHEBI:30616"/>
    </ligand>
</feature>
<feature type="binding site" evidence="9">
    <location>
        <begin position="123"/>
        <end position="129"/>
    </location>
    <ligand>
        <name>ATP</name>
        <dbReference type="ChEBI" id="CHEBI:30616"/>
    </ligand>
</feature>
<dbReference type="CDD" id="cd02163">
    <property type="entry name" value="PPAT"/>
    <property type="match status" value="1"/>
</dbReference>
<keyword evidence="3 9" id="KW-0548">Nucleotidyltransferase</keyword>
<dbReference type="RefSeq" id="WP_036375971.1">
    <property type="nucleotide sequence ID" value="NZ_CABIWZ010000007.1"/>
</dbReference>